<evidence type="ECO:0000313" key="3">
    <source>
        <dbReference type="Proteomes" id="UP000619033"/>
    </source>
</evidence>
<sequence>MTDLPPHRAWGPSDAPPVLALHCSLSHAGEWSALSALLSGVRLVAADQPGHGHQPDWDGQSDLHAQAVREAAAAAGMLGSPVDVIGHSFGATVALRLALERPDLVKRLVLVEPVLFAAAEGDPAFVAFQSRNAQLPRLIAAGGAEAAAAAFYADWGGGADFASLPAGLRAYMVARIAIIPAQNGVLVQDEAALLAAGRLEGLRCPVLLVEGTASPPVVAAIQTTLARRLPDARRECVDGAGHMLPVTHAAALAPLVAAHLA</sequence>
<evidence type="ECO:0000259" key="1">
    <source>
        <dbReference type="Pfam" id="PF12697"/>
    </source>
</evidence>
<dbReference type="PANTHER" id="PTHR43798">
    <property type="entry name" value="MONOACYLGLYCEROL LIPASE"/>
    <property type="match status" value="1"/>
</dbReference>
<dbReference type="Proteomes" id="UP000619033">
    <property type="component" value="Unassembled WGS sequence"/>
</dbReference>
<dbReference type="InterPro" id="IPR029058">
    <property type="entry name" value="AB_hydrolase_fold"/>
</dbReference>
<proteinExistence type="predicted"/>
<protein>
    <submittedName>
        <fullName evidence="2">Alpha/beta hydrolase</fullName>
    </submittedName>
</protein>
<accession>A0A8J7MSZ7</accession>
<feature type="domain" description="AB hydrolase-1" evidence="1">
    <location>
        <begin position="18"/>
        <end position="253"/>
    </location>
</feature>
<comment type="caution">
    <text evidence="2">The sequence shown here is derived from an EMBL/GenBank/DDBJ whole genome shotgun (WGS) entry which is preliminary data.</text>
</comment>
<dbReference type="InterPro" id="IPR000073">
    <property type="entry name" value="AB_hydrolase_1"/>
</dbReference>
<organism evidence="2 3">
    <name type="scientific">Fuscibacter oryzae</name>
    <dbReference type="NCBI Taxonomy" id="2803939"/>
    <lineage>
        <taxon>Bacteria</taxon>
        <taxon>Pseudomonadati</taxon>
        <taxon>Pseudomonadota</taxon>
        <taxon>Alphaproteobacteria</taxon>
        <taxon>Rhodobacterales</taxon>
        <taxon>Paracoccaceae</taxon>
        <taxon>Fuscibacter</taxon>
    </lineage>
</organism>
<dbReference type="GO" id="GO:0016020">
    <property type="term" value="C:membrane"/>
    <property type="evidence" value="ECO:0007669"/>
    <property type="project" value="TreeGrafter"/>
</dbReference>
<dbReference type="PRINTS" id="PR00111">
    <property type="entry name" value="ABHYDROLASE"/>
</dbReference>
<name>A0A8J7MSZ7_9RHOB</name>
<dbReference type="SUPFAM" id="SSF53474">
    <property type="entry name" value="alpha/beta-Hydrolases"/>
    <property type="match status" value="1"/>
</dbReference>
<dbReference type="AlphaFoldDB" id="A0A8J7MSZ7"/>
<dbReference type="Pfam" id="PF12697">
    <property type="entry name" value="Abhydrolase_6"/>
    <property type="match status" value="1"/>
</dbReference>
<dbReference type="PANTHER" id="PTHR43798:SF33">
    <property type="entry name" value="HYDROLASE, PUTATIVE (AFU_ORTHOLOGUE AFUA_2G14860)-RELATED"/>
    <property type="match status" value="1"/>
</dbReference>
<gene>
    <name evidence="2" type="ORF">JI744_01625</name>
</gene>
<dbReference type="Gene3D" id="3.40.50.1820">
    <property type="entry name" value="alpha/beta hydrolase"/>
    <property type="match status" value="1"/>
</dbReference>
<dbReference type="EMBL" id="JAESVP010000001">
    <property type="protein sequence ID" value="MBL4926794.1"/>
    <property type="molecule type" value="Genomic_DNA"/>
</dbReference>
<dbReference type="InterPro" id="IPR050266">
    <property type="entry name" value="AB_hydrolase_sf"/>
</dbReference>
<dbReference type="RefSeq" id="WP_202657611.1">
    <property type="nucleotide sequence ID" value="NZ_JAESVP010000001.1"/>
</dbReference>
<evidence type="ECO:0000313" key="2">
    <source>
        <dbReference type="EMBL" id="MBL4926794.1"/>
    </source>
</evidence>
<keyword evidence="3" id="KW-1185">Reference proteome</keyword>
<keyword evidence="2" id="KW-0378">Hydrolase</keyword>
<reference evidence="2" key="1">
    <citation type="submission" date="2021-01" db="EMBL/GenBank/DDBJ databases">
        <title>Genome seq and assembly of Tabrizicola sp. KVB23.</title>
        <authorList>
            <person name="Chhetri G."/>
        </authorList>
    </citation>
    <scope>NUCLEOTIDE SEQUENCE</scope>
    <source>
        <strain evidence="2">KVB23</strain>
    </source>
</reference>
<dbReference type="GO" id="GO:0016787">
    <property type="term" value="F:hydrolase activity"/>
    <property type="evidence" value="ECO:0007669"/>
    <property type="project" value="UniProtKB-KW"/>
</dbReference>